<dbReference type="InterPro" id="IPR036388">
    <property type="entry name" value="WH-like_DNA-bd_sf"/>
</dbReference>
<protein>
    <submittedName>
        <fullName evidence="2">Transcriptional regulator, PadR family</fullName>
    </submittedName>
</protein>
<dbReference type="InterPro" id="IPR052509">
    <property type="entry name" value="Metal_resp_DNA-bind_regulator"/>
</dbReference>
<keyword evidence="3" id="KW-1185">Reference proteome</keyword>
<dbReference type="PANTHER" id="PTHR33169">
    <property type="entry name" value="PADR-FAMILY TRANSCRIPTIONAL REGULATOR"/>
    <property type="match status" value="1"/>
</dbReference>
<dbReference type="EMBL" id="FQTW01000012">
    <property type="protein sequence ID" value="SHF00023.1"/>
    <property type="molecule type" value="Genomic_DNA"/>
</dbReference>
<evidence type="ECO:0000313" key="3">
    <source>
        <dbReference type="Proteomes" id="UP000184462"/>
    </source>
</evidence>
<dbReference type="InterPro" id="IPR036390">
    <property type="entry name" value="WH_DNA-bd_sf"/>
</dbReference>
<evidence type="ECO:0000259" key="1">
    <source>
        <dbReference type="Pfam" id="PF03551"/>
    </source>
</evidence>
<dbReference type="STRING" id="1155689.SAMN05444278_11216"/>
<sequence length="118" mass="13857">MITKQLVAASTKPLLLSILSYGENYGYQIIKEVERLSDGELQWTDAMLYPVLHRMEKENLIQSKWVKRDNGRKRKYYQITAEGVKALEKEQNQWKNVDQVMRALWSKPETELANISIK</sequence>
<accession>A0A1M4Y373</accession>
<dbReference type="Pfam" id="PF03551">
    <property type="entry name" value="PadR"/>
    <property type="match status" value="1"/>
</dbReference>
<dbReference type="AlphaFoldDB" id="A0A1M4Y373"/>
<dbReference type="SUPFAM" id="SSF46785">
    <property type="entry name" value="Winged helix' DNA-binding domain"/>
    <property type="match status" value="1"/>
</dbReference>
<evidence type="ECO:0000313" key="2">
    <source>
        <dbReference type="EMBL" id="SHF00023.1"/>
    </source>
</evidence>
<dbReference type="PANTHER" id="PTHR33169:SF14">
    <property type="entry name" value="TRANSCRIPTIONAL REGULATOR RV3488"/>
    <property type="match status" value="1"/>
</dbReference>
<proteinExistence type="predicted"/>
<dbReference type="OrthoDB" id="9808017at2"/>
<dbReference type="InterPro" id="IPR005149">
    <property type="entry name" value="Tscrpt_reg_PadR_N"/>
</dbReference>
<gene>
    <name evidence="2" type="ORF">SAMN05444278_11216</name>
</gene>
<name>A0A1M4Y373_9FLAO</name>
<dbReference type="Proteomes" id="UP000184462">
    <property type="component" value="Unassembled WGS sequence"/>
</dbReference>
<organism evidence="2 3">
    <name type="scientific">Psychroflexus salarius</name>
    <dbReference type="NCBI Taxonomy" id="1155689"/>
    <lineage>
        <taxon>Bacteria</taxon>
        <taxon>Pseudomonadati</taxon>
        <taxon>Bacteroidota</taxon>
        <taxon>Flavobacteriia</taxon>
        <taxon>Flavobacteriales</taxon>
        <taxon>Flavobacteriaceae</taxon>
        <taxon>Psychroflexus</taxon>
    </lineage>
</organism>
<reference evidence="2 3" key="1">
    <citation type="submission" date="2016-11" db="EMBL/GenBank/DDBJ databases">
        <authorList>
            <person name="Jaros S."/>
            <person name="Januszkiewicz K."/>
            <person name="Wedrychowicz H."/>
        </authorList>
    </citation>
    <scope>NUCLEOTIDE SEQUENCE [LARGE SCALE GENOMIC DNA]</scope>
    <source>
        <strain evidence="2 3">DSM 25661</strain>
    </source>
</reference>
<dbReference type="RefSeq" id="WP_073193689.1">
    <property type="nucleotide sequence ID" value="NZ_FQTW01000012.1"/>
</dbReference>
<dbReference type="Gene3D" id="1.10.10.10">
    <property type="entry name" value="Winged helix-like DNA-binding domain superfamily/Winged helix DNA-binding domain"/>
    <property type="match status" value="1"/>
</dbReference>
<feature type="domain" description="Transcription regulator PadR N-terminal" evidence="1">
    <location>
        <begin position="15"/>
        <end position="89"/>
    </location>
</feature>